<dbReference type="AlphaFoldDB" id="A0AAW0K4Q7"/>
<feature type="compositionally biased region" description="Polar residues" evidence="1">
    <location>
        <begin position="71"/>
        <end position="81"/>
    </location>
</feature>
<proteinExistence type="predicted"/>
<evidence type="ECO:0008006" key="4">
    <source>
        <dbReference type="Google" id="ProtNLM"/>
    </source>
</evidence>
<dbReference type="Proteomes" id="UP000237347">
    <property type="component" value="Unassembled WGS sequence"/>
</dbReference>
<dbReference type="SUPFAM" id="SSF81383">
    <property type="entry name" value="F-box domain"/>
    <property type="match status" value="1"/>
</dbReference>
<protein>
    <recommendedName>
        <fullName evidence="4">F-box domain-containing protein</fullName>
    </recommendedName>
</protein>
<feature type="region of interest" description="Disordered" evidence="1">
    <location>
        <begin position="19"/>
        <end position="49"/>
    </location>
</feature>
<evidence type="ECO:0000313" key="2">
    <source>
        <dbReference type="EMBL" id="KAK7834274.1"/>
    </source>
</evidence>
<sequence length="90" mass="10664">MALESSTEVSLVLRRKIRKENPEEDPIQPSCRKRIRRRKHPDEPEPSYDFFNNIPDSVLSEILYRLPCRSVHQSKSVSKTLCNDRRDKLQ</sequence>
<feature type="region of interest" description="Disordered" evidence="1">
    <location>
        <begin position="71"/>
        <end position="90"/>
    </location>
</feature>
<reference evidence="2 3" key="1">
    <citation type="journal article" date="2018" name="Sci. Data">
        <title>The draft genome sequence of cork oak.</title>
        <authorList>
            <person name="Ramos A.M."/>
            <person name="Usie A."/>
            <person name="Barbosa P."/>
            <person name="Barros P.M."/>
            <person name="Capote T."/>
            <person name="Chaves I."/>
            <person name="Simoes F."/>
            <person name="Abreu I."/>
            <person name="Carrasquinho I."/>
            <person name="Faro C."/>
            <person name="Guimaraes J.B."/>
            <person name="Mendonca D."/>
            <person name="Nobrega F."/>
            <person name="Rodrigues L."/>
            <person name="Saibo N.J.M."/>
            <person name="Varela M.C."/>
            <person name="Egas C."/>
            <person name="Matos J."/>
            <person name="Miguel C.M."/>
            <person name="Oliveira M.M."/>
            <person name="Ricardo C.P."/>
            <person name="Goncalves S."/>
        </authorList>
    </citation>
    <scope>NUCLEOTIDE SEQUENCE [LARGE SCALE GENOMIC DNA]</scope>
    <source>
        <strain evidence="3">cv. HL8</strain>
    </source>
</reference>
<evidence type="ECO:0000313" key="3">
    <source>
        <dbReference type="Proteomes" id="UP000237347"/>
    </source>
</evidence>
<name>A0AAW0K4Q7_QUESU</name>
<evidence type="ECO:0000256" key="1">
    <source>
        <dbReference type="SAM" id="MobiDB-lite"/>
    </source>
</evidence>
<comment type="caution">
    <text evidence="2">The sequence shown here is derived from an EMBL/GenBank/DDBJ whole genome shotgun (WGS) entry which is preliminary data.</text>
</comment>
<keyword evidence="3" id="KW-1185">Reference proteome</keyword>
<dbReference type="EMBL" id="PKMF04000389">
    <property type="protein sequence ID" value="KAK7834274.1"/>
    <property type="molecule type" value="Genomic_DNA"/>
</dbReference>
<dbReference type="InterPro" id="IPR036047">
    <property type="entry name" value="F-box-like_dom_sf"/>
</dbReference>
<accession>A0AAW0K4Q7</accession>
<gene>
    <name evidence="2" type="ORF">CFP56_024765</name>
</gene>
<organism evidence="2 3">
    <name type="scientific">Quercus suber</name>
    <name type="common">Cork oak</name>
    <dbReference type="NCBI Taxonomy" id="58331"/>
    <lineage>
        <taxon>Eukaryota</taxon>
        <taxon>Viridiplantae</taxon>
        <taxon>Streptophyta</taxon>
        <taxon>Embryophyta</taxon>
        <taxon>Tracheophyta</taxon>
        <taxon>Spermatophyta</taxon>
        <taxon>Magnoliopsida</taxon>
        <taxon>eudicotyledons</taxon>
        <taxon>Gunneridae</taxon>
        <taxon>Pentapetalae</taxon>
        <taxon>rosids</taxon>
        <taxon>fabids</taxon>
        <taxon>Fagales</taxon>
        <taxon>Fagaceae</taxon>
        <taxon>Quercus</taxon>
    </lineage>
</organism>